<keyword evidence="2" id="KW-1003">Cell membrane</keyword>
<accession>L8JQR3</accession>
<gene>
    <name evidence="8" type="ORF">C900_02901</name>
</gene>
<dbReference type="SUPFAM" id="SSF82866">
    <property type="entry name" value="Multidrug efflux transporter AcrB transmembrane domain"/>
    <property type="match status" value="2"/>
</dbReference>
<organism evidence="8 9">
    <name type="scientific">Fulvivirga imtechensis AK7</name>
    <dbReference type="NCBI Taxonomy" id="1237149"/>
    <lineage>
        <taxon>Bacteria</taxon>
        <taxon>Pseudomonadati</taxon>
        <taxon>Bacteroidota</taxon>
        <taxon>Cytophagia</taxon>
        <taxon>Cytophagales</taxon>
        <taxon>Fulvivirgaceae</taxon>
        <taxon>Fulvivirga</taxon>
    </lineage>
</organism>
<dbReference type="RefSeq" id="WP_009580224.1">
    <property type="nucleotide sequence ID" value="NZ_AMZN01000043.1"/>
</dbReference>
<dbReference type="Pfam" id="PF01553">
    <property type="entry name" value="Acyltransferase"/>
    <property type="match status" value="1"/>
</dbReference>
<dbReference type="EMBL" id="AMZN01000043">
    <property type="protein sequence ID" value="ELR71286.1"/>
    <property type="molecule type" value="Genomic_DNA"/>
</dbReference>
<dbReference type="Gene3D" id="1.20.1640.10">
    <property type="entry name" value="Multidrug efflux transporter AcrB transmembrane domain"/>
    <property type="match status" value="2"/>
</dbReference>
<evidence type="ECO:0000256" key="1">
    <source>
        <dbReference type="ARBA" id="ARBA00004651"/>
    </source>
</evidence>
<feature type="transmembrane region" description="Helical" evidence="6">
    <location>
        <begin position="322"/>
        <end position="343"/>
    </location>
</feature>
<dbReference type="SUPFAM" id="SSF53335">
    <property type="entry name" value="S-adenosyl-L-methionine-dependent methyltransferases"/>
    <property type="match status" value="1"/>
</dbReference>
<dbReference type="PATRIC" id="fig|1237149.3.peg.2657"/>
<dbReference type="SUPFAM" id="SSF69593">
    <property type="entry name" value="Glycerol-3-phosphate (1)-acyltransferase"/>
    <property type="match status" value="1"/>
</dbReference>
<evidence type="ECO:0000313" key="8">
    <source>
        <dbReference type="EMBL" id="ELR71286.1"/>
    </source>
</evidence>
<reference evidence="8 9" key="1">
    <citation type="submission" date="2012-12" db="EMBL/GenBank/DDBJ databases">
        <title>Genome assembly of Fulvivirga imtechensis AK7.</title>
        <authorList>
            <person name="Nupur N."/>
            <person name="Khatri I."/>
            <person name="Kumar R."/>
            <person name="Subramanian S."/>
            <person name="Pinnaka A."/>
        </authorList>
    </citation>
    <scope>NUCLEOTIDE SEQUENCE [LARGE SCALE GENOMIC DNA]</scope>
    <source>
        <strain evidence="8 9">AK7</strain>
    </source>
</reference>
<dbReference type="InterPro" id="IPR050545">
    <property type="entry name" value="Mycobact_MmpL"/>
</dbReference>
<evidence type="ECO:0000256" key="2">
    <source>
        <dbReference type="ARBA" id="ARBA00022475"/>
    </source>
</evidence>
<feature type="transmembrane region" description="Helical" evidence="6">
    <location>
        <begin position="390"/>
        <end position="412"/>
    </location>
</feature>
<evidence type="ECO:0000313" key="9">
    <source>
        <dbReference type="Proteomes" id="UP000011135"/>
    </source>
</evidence>
<keyword evidence="4 6" id="KW-1133">Transmembrane helix</keyword>
<evidence type="ECO:0000256" key="4">
    <source>
        <dbReference type="ARBA" id="ARBA00022989"/>
    </source>
</evidence>
<name>L8JQR3_9BACT</name>
<evidence type="ECO:0000259" key="7">
    <source>
        <dbReference type="SMART" id="SM00563"/>
    </source>
</evidence>
<evidence type="ECO:0000256" key="5">
    <source>
        <dbReference type="ARBA" id="ARBA00023136"/>
    </source>
</evidence>
<dbReference type="CDD" id="cd02440">
    <property type="entry name" value="AdoMet_MTases"/>
    <property type="match status" value="1"/>
</dbReference>
<sequence>MANFFYRLYIKSRKQRILFFLTLLLFTAMVAFTASNIQLEEDITRLIPQDENVGQVSEALQGLEINKRLVFHLYLKDTTAVNPDLLIAAYEKLADTLKSHYAGYIDEITGEVPDNQIEALHEYYLKNLPFYLEKEDYELLEERIQPQQIEASLNKFYKTLMSPVGIGAKRILVKDPLGLATIPLERSRDLQINENFNLYKNNIISNDRKHLIFFAELVNPPGETSKNGELMEILENLAPHYENQFDGIAVEYFGSAAVSVANANRIKKDIYLTVTLAVIILFLFISLFYKNIFTFFIVVIPGIFGALVALAVLVLIRDSISMISLGIGSILLGITIDYALHFFTHYKHERNVGVLFRDLTTPLTLSSLTTASAFLSLLFIRSAALQDLGIFVAISVVSAVLFTLIVLPHFIIKTGEVKPSKENFVERWIGDLAGYPLHKKKWVLALLVVLTIVSALTWQKFTFESDMHQLSYMPEDLEQSQERIDAISTFTSNNIHVAIRGNDLWDALEKNASVVKELEMLEQQDSIYGYMAMDKIIPSKKVQQKRLQQWRNFWYKYSADSAIAVLNSRALQLGFRENTFAGFTELLTRPYEGITDEEADKMLDIFGKDLIISNADGGISIVSSAKLAAENKPEVLNTLAALPGIVIMDRAYLASRLVSILRDDFNMLVNISLGIVFLIVLVTFGRIELALIVFTPILLSWLWVLGIMGVMGLSFNIVNIIVCTFIFGLGIDYSIFVLRGLTQDHKYGVANLKSYKTSIILSAFTTLTGIGVMILAQHPALKSIAMLAIIGILAVIFLTFTVEQSLFNSLILNRKRKGVVPYTFLSLIFTAASFSGFLLGCLVLYVARLLFLLPIGSRKKKKQYFHWLMMIFSRFIIYVTANNKKTIIGKEHVNFNKPSVIISNHHSFIDILLLLMFDKKVVMVTNDWVYHSPFFGKAVQYADFIKASKGIENQLDKIEGLINEGYSIIIYPEGTRSGTFQLRRFHKGAFYLAEHFQLDIQPVIIHGTSMVMPKGDDFYLKNSDITVKFLPRISHGDTSFGEGYSERTKTISRHFKKAYLSMRSQIETPEYFREIIIKNFLYKGPVLEWYLKVKYRLEKGYQLFHELIPRECRVVDLGCGYGMMSYALGLSAGTREIFAVDYDKNKIQVARNCPVKPDNITFVDGDVVDIECGEADVFIISDVLHYLQKDEQQKVLKKMARLTRPGGKIIIRDGDGEKTDKHKSTKLTEFFSVGIGFNKTRNEMNYISGEMIRKFAGAHGFNIQAMDDSRNTSNTIFVLTR</sequence>
<dbReference type="STRING" id="1237149.C900_02901"/>
<feature type="transmembrane region" description="Helical" evidence="6">
    <location>
        <begin position="363"/>
        <end position="384"/>
    </location>
</feature>
<evidence type="ECO:0000256" key="3">
    <source>
        <dbReference type="ARBA" id="ARBA00022692"/>
    </source>
</evidence>
<feature type="transmembrane region" description="Helical" evidence="6">
    <location>
        <begin position="864"/>
        <end position="881"/>
    </location>
</feature>
<dbReference type="Proteomes" id="UP000011135">
    <property type="component" value="Unassembled WGS sequence"/>
</dbReference>
<feature type="transmembrane region" description="Helical" evidence="6">
    <location>
        <begin position="690"/>
        <end position="710"/>
    </location>
</feature>
<dbReference type="eggNOG" id="COG0204">
    <property type="taxonomic scope" value="Bacteria"/>
</dbReference>
<dbReference type="Pfam" id="PF13847">
    <property type="entry name" value="Methyltransf_31"/>
    <property type="match status" value="1"/>
</dbReference>
<feature type="transmembrane region" description="Helical" evidence="6">
    <location>
        <begin position="442"/>
        <end position="461"/>
    </location>
</feature>
<dbReference type="CDD" id="cd07989">
    <property type="entry name" value="LPLAT_AGPAT-like"/>
    <property type="match status" value="1"/>
</dbReference>
<feature type="transmembrane region" description="Helical" evidence="6">
    <location>
        <begin position="783"/>
        <end position="802"/>
    </location>
</feature>
<dbReference type="eggNOG" id="COG4258">
    <property type="taxonomic scope" value="Bacteria"/>
</dbReference>
<comment type="caution">
    <text evidence="8">The sequence shown here is derived from an EMBL/GenBank/DDBJ whole genome shotgun (WGS) entry which is preliminary data.</text>
</comment>
<keyword evidence="5 6" id="KW-0472">Membrane</keyword>
<dbReference type="PANTHER" id="PTHR33406:SF13">
    <property type="entry name" value="MEMBRANE PROTEIN YDFJ"/>
    <property type="match status" value="1"/>
</dbReference>
<feature type="transmembrane region" description="Helical" evidence="6">
    <location>
        <begin position="758"/>
        <end position="776"/>
    </location>
</feature>
<feature type="transmembrane region" description="Helical" evidence="6">
    <location>
        <begin position="270"/>
        <end position="289"/>
    </location>
</feature>
<proteinExistence type="predicted"/>
<feature type="domain" description="Phospholipid/glycerol acyltransferase" evidence="7">
    <location>
        <begin position="899"/>
        <end position="1008"/>
    </location>
</feature>
<dbReference type="SMART" id="SM00563">
    <property type="entry name" value="PlsC"/>
    <property type="match status" value="1"/>
</dbReference>
<comment type="subcellular location">
    <subcellularLocation>
        <location evidence="1">Cell membrane</location>
        <topology evidence="1">Multi-pass membrane protein</topology>
    </subcellularLocation>
</comment>
<protein>
    <recommendedName>
        <fullName evidence="7">Phospholipid/glycerol acyltransferase domain-containing protein</fullName>
    </recommendedName>
</protein>
<dbReference type="GO" id="GO:0016746">
    <property type="term" value="F:acyltransferase activity"/>
    <property type="evidence" value="ECO:0007669"/>
    <property type="project" value="InterPro"/>
</dbReference>
<evidence type="ECO:0000256" key="6">
    <source>
        <dbReference type="SAM" id="Phobius"/>
    </source>
</evidence>
<dbReference type="Pfam" id="PF03176">
    <property type="entry name" value="MMPL"/>
    <property type="match status" value="1"/>
</dbReference>
<dbReference type="OrthoDB" id="9803035at2"/>
<dbReference type="InterPro" id="IPR029063">
    <property type="entry name" value="SAM-dependent_MTases_sf"/>
</dbReference>
<dbReference type="GO" id="GO:0005886">
    <property type="term" value="C:plasma membrane"/>
    <property type="evidence" value="ECO:0007669"/>
    <property type="project" value="UniProtKB-SubCell"/>
</dbReference>
<dbReference type="Gene3D" id="3.40.50.150">
    <property type="entry name" value="Vaccinia Virus protein VP39"/>
    <property type="match status" value="1"/>
</dbReference>
<feature type="transmembrane region" description="Helical" evidence="6">
    <location>
        <begin position="822"/>
        <end position="852"/>
    </location>
</feature>
<dbReference type="InterPro" id="IPR004869">
    <property type="entry name" value="MMPL_dom"/>
</dbReference>
<dbReference type="InterPro" id="IPR025714">
    <property type="entry name" value="Methyltranfer_dom"/>
</dbReference>
<dbReference type="PANTHER" id="PTHR33406">
    <property type="entry name" value="MEMBRANE PROTEIN MJ1562-RELATED"/>
    <property type="match status" value="1"/>
</dbReference>
<dbReference type="InterPro" id="IPR002123">
    <property type="entry name" value="Plipid/glycerol_acylTrfase"/>
</dbReference>
<keyword evidence="9" id="KW-1185">Reference proteome</keyword>
<keyword evidence="3 6" id="KW-0812">Transmembrane</keyword>
<feature type="transmembrane region" description="Helical" evidence="6">
    <location>
        <begin position="665"/>
        <end position="684"/>
    </location>
</feature>
<feature type="transmembrane region" description="Helical" evidence="6">
    <location>
        <begin position="717"/>
        <end position="738"/>
    </location>
</feature>
<feature type="transmembrane region" description="Helical" evidence="6">
    <location>
        <begin position="296"/>
        <end position="316"/>
    </location>
</feature>